<dbReference type="EMBL" id="FUXE01000003">
    <property type="protein sequence ID" value="SJZ53319.1"/>
    <property type="molecule type" value="Genomic_DNA"/>
</dbReference>
<name>A0A1T4LEX8_9PORP</name>
<dbReference type="OrthoDB" id="9776208at2"/>
<reference evidence="4" key="1">
    <citation type="submission" date="2017-02" db="EMBL/GenBank/DDBJ databases">
        <authorList>
            <person name="Varghese N."/>
            <person name="Submissions S."/>
        </authorList>
    </citation>
    <scope>NUCLEOTIDE SEQUENCE [LARGE SCALE GENOMIC DNA]</scope>
    <source>
        <strain evidence="4">ATCC 51356</strain>
    </source>
</reference>
<keyword evidence="1" id="KW-0802">TPR repeat</keyword>
<dbReference type="SUPFAM" id="SSF48452">
    <property type="entry name" value="TPR-like"/>
    <property type="match status" value="1"/>
</dbReference>
<proteinExistence type="predicted"/>
<dbReference type="InterPro" id="IPR019734">
    <property type="entry name" value="TPR_rpt"/>
</dbReference>
<keyword evidence="2" id="KW-0812">Transmembrane</keyword>
<sequence>MKQTFLITALLFFLPFYGVKGTENLMQKAQQHYDNKEYTLAMECYKKILSSEPSISDATLFYNIANTYYRQGELGRAILNYERAVRIAPQNKETRHSLKVANNQVVKSIDYSTPYLQSIRDNIFQVFPVQLFIILSFLLATLCLAGGAFFLLAPQRLHRQIGFYTALVSLCLFITAQTLLYTIYKQYKDPYEAIVLEGKVAVKTSPNEESPLLNTLYEGTKINIVDTSSDQKWIAILLPDDKLGWLKRASIETVYPFTIK</sequence>
<dbReference type="STRING" id="29524.SAMN02745171_00398"/>
<dbReference type="PROSITE" id="PS50005">
    <property type="entry name" value="TPR"/>
    <property type="match status" value="1"/>
</dbReference>
<feature type="transmembrane region" description="Helical" evidence="2">
    <location>
        <begin position="131"/>
        <end position="152"/>
    </location>
</feature>
<protein>
    <submittedName>
        <fullName evidence="3">TPR repeat-containing protein</fullName>
    </submittedName>
</protein>
<dbReference type="AlphaFoldDB" id="A0A1T4LEX8"/>
<organism evidence="3 4">
    <name type="scientific">Porphyromonas circumdentaria</name>
    <dbReference type="NCBI Taxonomy" id="29524"/>
    <lineage>
        <taxon>Bacteria</taxon>
        <taxon>Pseudomonadati</taxon>
        <taxon>Bacteroidota</taxon>
        <taxon>Bacteroidia</taxon>
        <taxon>Bacteroidales</taxon>
        <taxon>Porphyromonadaceae</taxon>
        <taxon>Porphyromonas</taxon>
    </lineage>
</organism>
<dbReference type="RefSeq" id="WP_078736351.1">
    <property type="nucleotide sequence ID" value="NZ_FUXE01000003.1"/>
</dbReference>
<dbReference type="Pfam" id="PF00515">
    <property type="entry name" value="TPR_1"/>
    <property type="match status" value="1"/>
</dbReference>
<keyword evidence="4" id="KW-1185">Reference proteome</keyword>
<evidence type="ECO:0000313" key="4">
    <source>
        <dbReference type="Proteomes" id="UP000190121"/>
    </source>
</evidence>
<feature type="transmembrane region" description="Helical" evidence="2">
    <location>
        <begin position="164"/>
        <end position="184"/>
    </location>
</feature>
<dbReference type="Gene3D" id="2.30.30.40">
    <property type="entry name" value="SH3 Domains"/>
    <property type="match status" value="1"/>
</dbReference>
<evidence type="ECO:0000256" key="1">
    <source>
        <dbReference type="PROSITE-ProRule" id="PRU00339"/>
    </source>
</evidence>
<gene>
    <name evidence="3" type="ORF">SAMN02745171_00398</name>
</gene>
<accession>A0A1T4LEX8</accession>
<feature type="repeat" description="TPR" evidence="1">
    <location>
        <begin position="58"/>
        <end position="91"/>
    </location>
</feature>
<dbReference type="Gene3D" id="1.25.40.10">
    <property type="entry name" value="Tetratricopeptide repeat domain"/>
    <property type="match status" value="1"/>
</dbReference>
<dbReference type="InterPro" id="IPR011990">
    <property type="entry name" value="TPR-like_helical_dom_sf"/>
</dbReference>
<dbReference type="PROSITE" id="PS50293">
    <property type="entry name" value="TPR_REGION"/>
    <property type="match status" value="1"/>
</dbReference>
<evidence type="ECO:0000256" key="2">
    <source>
        <dbReference type="SAM" id="Phobius"/>
    </source>
</evidence>
<evidence type="ECO:0000313" key="3">
    <source>
        <dbReference type="EMBL" id="SJZ53319.1"/>
    </source>
</evidence>
<keyword evidence="2" id="KW-0472">Membrane</keyword>
<keyword evidence="2" id="KW-1133">Transmembrane helix</keyword>
<dbReference type="Proteomes" id="UP000190121">
    <property type="component" value="Unassembled WGS sequence"/>
</dbReference>
<dbReference type="SMART" id="SM00028">
    <property type="entry name" value="TPR"/>
    <property type="match status" value="2"/>
</dbReference>